<dbReference type="PANTHER" id="PTHR23257">
    <property type="entry name" value="SERINE-THREONINE PROTEIN KINASE"/>
    <property type="match status" value="1"/>
</dbReference>
<dbReference type="EMBL" id="QKWP01000429">
    <property type="protein sequence ID" value="RIB20238.1"/>
    <property type="molecule type" value="Genomic_DNA"/>
</dbReference>
<name>A0A397VEN0_9GLOM</name>
<protein>
    <submittedName>
        <fullName evidence="2">Kinase-like domain-containing protein</fullName>
    </submittedName>
</protein>
<evidence type="ECO:0000313" key="3">
    <source>
        <dbReference type="Proteomes" id="UP000266673"/>
    </source>
</evidence>
<dbReference type="GO" id="GO:0005524">
    <property type="term" value="F:ATP binding"/>
    <property type="evidence" value="ECO:0007669"/>
    <property type="project" value="InterPro"/>
</dbReference>
<reference evidence="2 3" key="1">
    <citation type="submission" date="2018-06" db="EMBL/GenBank/DDBJ databases">
        <title>Comparative genomics reveals the genomic features of Rhizophagus irregularis, R. cerebriforme, R. diaphanum and Gigaspora rosea, and their symbiotic lifestyle signature.</title>
        <authorList>
            <person name="Morin E."/>
            <person name="San Clemente H."/>
            <person name="Chen E.C.H."/>
            <person name="De La Providencia I."/>
            <person name="Hainaut M."/>
            <person name="Kuo A."/>
            <person name="Kohler A."/>
            <person name="Murat C."/>
            <person name="Tang N."/>
            <person name="Roy S."/>
            <person name="Loubradou J."/>
            <person name="Henrissat B."/>
            <person name="Grigoriev I.V."/>
            <person name="Corradi N."/>
            <person name="Roux C."/>
            <person name="Martin F.M."/>
        </authorList>
    </citation>
    <scope>NUCLEOTIDE SEQUENCE [LARGE SCALE GENOMIC DNA]</scope>
    <source>
        <strain evidence="2 3">DAOM 194757</strain>
    </source>
</reference>
<organism evidence="2 3">
    <name type="scientific">Gigaspora rosea</name>
    <dbReference type="NCBI Taxonomy" id="44941"/>
    <lineage>
        <taxon>Eukaryota</taxon>
        <taxon>Fungi</taxon>
        <taxon>Fungi incertae sedis</taxon>
        <taxon>Mucoromycota</taxon>
        <taxon>Glomeromycotina</taxon>
        <taxon>Glomeromycetes</taxon>
        <taxon>Diversisporales</taxon>
        <taxon>Gigasporaceae</taxon>
        <taxon>Gigaspora</taxon>
    </lineage>
</organism>
<dbReference type="GO" id="GO:0007165">
    <property type="term" value="P:signal transduction"/>
    <property type="evidence" value="ECO:0007669"/>
    <property type="project" value="TreeGrafter"/>
</dbReference>
<accession>A0A397VEN0</accession>
<comment type="caution">
    <text evidence="2">The sequence shown here is derived from an EMBL/GenBank/DDBJ whole genome shotgun (WGS) entry which is preliminary data.</text>
</comment>
<evidence type="ECO:0000313" key="2">
    <source>
        <dbReference type="EMBL" id="RIB20238.1"/>
    </source>
</evidence>
<dbReference type="OrthoDB" id="544350at2759"/>
<sequence length="273" mass="31252">MVMKYASNGSLRNYLNQSFTDLTWGEKLYILYTAAEGLVGIHGANLIHKDFHGGNIVINGRMSLVTDFGLCKPVNLSSKTKSKQHVYGVLPYIAPEILCGEKYTQSADIYSFGMVMYEVATGLPPFYKIPHNETLVIQIYQGFRPEIDVSNTPKLINDLILRCWHANPKCRPTAKEVKDILKIWLEEYNDYLLYNKKEYSELWKQIVAIEQSQSIGQFSNSQIKSTPSIRLNYTTHPQAVYTSRPINVSEFCKCVPIKFVFELKFSIERSNII</sequence>
<keyword evidence="3" id="KW-1185">Reference proteome</keyword>
<dbReference type="PROSITE" id="PS50011">
    <property type="entry name" value="PROTEIN_KINASE_DOM"/>
    <property type="match status" value="1"/>
</dbReference>
<dbReference type="STRING" id="44941.A0A397VEN0"/>
<evidence type="ECO:0000259" key="1">
    <source>
        <dbReference type="PROSITE" id="PS50011"/>
    </source>
</evidence>
<dbReference type="InterPro" id="IPR050167">
    <property type="entry name" value="Ser_Thr_protein_kinase"/>
</dbReference>
<dbReference type="GO" id="GO:0004672">
    <property type="term" value="F:protein kinase activity"/>
    <property type="evidence" value="ECO:0007669"/>
    <property type="project" value="InterPro"/>
</dbReference>
<dbReference type="PRINTS" id="PR00109">
    <property type="entry name" value="TYRKINASE"/>
</dbReference>
<dbReference type="InterPro" id="IPR001245">
    <property type="entry name" value="Ser-Thr/Tyr_kinase_cat_dom"/>
</dbReference>
<dbReference type="Proteomes" id="UP000266673">
    <property type="component" value="Unassembled WGS sequence"/>
</dbReference>
<gene>
    <name evidence="2" type="ORF">C2G38_1964206</name>
</gene>
<dbReference type="InterPro" id="IPR011009">
    <property type="entry name" value="Kinase-like_dom_sf"/>
</dbReference>
<proteinExistence type="predicted"/>
<keyword evidence="2" id="KW-0418">Kinase</keyword>
<dbReference type="InterPro" id="IPR000719">
    <property type="entry name" value="Prot_kinase_dom"/>
</dbReference>
<dbReference type="GO" id="GO:0005737">
    <property type="term" value="C:cytoplasm"/>
    <property type="evidence" value="ECO:0007669"/>
    <property type="project" value="TreeGrafter"/>
</dbReference>
<feature type="domain" description="Protein kinase" evidence="1">
    <location>
        <begin position="1"/>
        <end position="185"/>
    </location>
</feature>
<keyword evidence="2" id="KW-0808">Transferase</keyword>
<dbReference type="SUPFAM" id="SSF56112">
    <property type="entry name" value="Protein kinase-like (PK-like)"/>
    <property type="match status" value="1"/>
</dbReference>
<dbReference type="Gene3D" id="1.10.510.10">
    <property type="entry name" value="Transferase(Phosphotransferase) domain 1"/>
    <property type="match status" value="1"/>
</dbReference>
<dbReference type="Pfam" id="PF07714">
    <property type="entry name" value="PK_Tyr_Ser-Thr"/>
    <property type="match status" value="1"/>
</dbReference>
<dbReference type="AlphaFoldDB" id="A0A397VEN0"/>